<gene>
    <name evidence="3" type="ORF">HK097_005524</name>
</gene>
<evidence type="ECO:0000313" key="3">
    <source>
        <dbReference type="EMBL" id="KAJ3052863.1"/>
    </source>
</evidence>
<dbReference type="PANTHER" id="PTHR46190">
    <property type="entry name" value="SI:CH211-201H21.5-RELATED"/>
    <property type="match status" value="1"/>
</dbReference>
<reference evidence="3" key="1">
    <citation type="submission" date="2020-05" db="EMBL/GenBank/DDBJ databases">
        <title>Phylogenomic resolution of chytrid fungi.</title>
        <authorList>
            <person name="Stajich J.E."/>
            <person name="Amses K."/>
            <person name="Simmons R."/>
            <person name="Seto K."/>
            <person name="Myers J."/>
            <person name="Bonds A."/>
            <person name="Quandt C.A."/>
            <person name="Barry K."/>
            <person name="Liu P."/>
            <person name="Grigoriev I."/>
            <person name="Longcore J.E."/>
            <person name="James T.Y."/>
        </authorList>
    </citation>
    <scope>NUCLEOTIDE SEQUENCE</scope>
    <source>
        <strain evidence="3">JEL0318</strain>
    </source>
</reference>
<comment type="similarity">
    <text evidence="1">Belongs to the IUNH family.</text>
</comment>
<protein>
    <recommendedName>
        <fullName evidence="2">Inosine/uridine-preferring nucleoside hydrolase domain-containing protein</fullName>
    </recommendedName>
</protein>
<dbReference type="Proteomes" id="UP001212841">
    <property type="component" value="Unassembled WGS sequence"/>
</dbReference>
<evidence type="ECO:0000256" key="1">
    <source>
        <dbReference type="ARBA" id="ARBA00009176"/>
    </source>
</evidence>
<sequence length="386" mass="41869">MSTEPIEIIIDTDAGIDDATAILGALRHPNARVKALTVVDGNVDLPQAVKNCKTLIAVAGRPDIPIYSGADGPLLRGITKKALWEGHGVDGFGGFTVSEEWANFQQLHLPGVTQIATQPEHAANAIISMVNEQPGKLSIVALGPLTNLAIAISIDPTLLSKVKDVYIMGGCLFAKGNANRAAEFNIHSDPEAAHIVFTSSTLHSKPPSAPKISLFTWEMTLEHGFPWSLFDTLTSEPTNSLGALLKSCTKTAMELSRAQFELLAGPGPTVEFVSRQELGERREKGESKWDRGKRRVDQEYLYQVNAFIMPDLYAAVGLLEPDSVLSYKDWDVQIELHGGHTRGMTHMEWSGITTGVANARVVLAMDKGIVEDFLLKTFKGKGSEQT</sequence>
<dbReference type="SUPFAM" id="SSF53590">
    <property type="entry name" value="Nucleoside hydrolase"/>
    <property type="match status" value="2"/>
</dbReference>
<dbReference type="PANTHER" id="PTHR46190:SF1">
    <property type="entry name" value="SI:CH211-201H21.5"/>
    <property type="match status" value="1"/>
</dbReference>
<accession>A0AAD5X633</accession>
<dbReference type="InterPro" id="IPR001910">
    <property type="entry name" value="Inosine/uridine_hydrolase_dom"/>
</dbReference>
<dbReference type="InterPro" id="IPR036452">
    <property type="entry name" value="Ribo_hydro-like"/>
</dbReference>
<dbReference type="AlphaFoldDB" id="A0AAD5X633"/>
<dbReference type="EMBL" id="JADGJD010000259">
    <property type="protein sequence ID" value="KAJ3052863.1"/>
    <property type="molecule type" value="Genomic_DNA"/>
</dbReference>
<dbReference type="Gene3D" id="3.90.245.10">
    <property type="entry name" value="Ribonucleoside hydrolase-like"/>
    <property type="match status" value="1"/>
</dbReference>
<keyword evidence="4" id="KW-1185">Reference proteome</keyword>
<dbReference type="GO" id="GO:0016799">
    <property type="term" value="F:hydrolase activity, hydrolyzing N-glycosyl compounds"/>
    <property type="evidence" value="ECO:0007669"/>
    <property type="project" value="InterPro"/>
</dbReference>
<comment type="caution">
    <text evidence="3">The sequence shown here is derived from an EMBL/GenBank/DDBJ whole genome shotgun (WGS) entry which is preliminary data.</text>
</comment>
<dbReference type="Pfam" id="PF01156">
    <property type="entry name" value="IU_nuc_hydro"/>
    <property type="match status" value="1"/>
</dbReference>
<name>A0AAD5X633_9FUNG</name>
<organism evidence="3 4">
    <name type="scientific">Rhizophlyctis rosea</name>
    <dbReference type="NCBI Taxonomy" id="64517"/>
    <lineage>
        <taxon>Eukaryota</taxon>
        <taxon>Fungi</taxon>
        <taxon>Fungi incertae sedis</taxon>
        <taxon>Chytridiomycota</taxon>
        <taxon>Chytridiomycota incertae sedis</taxon>
        <taxon>Chytridiomycetes</taxon>
        <taxon>Rhizophlyctidales</taxon>
        <taxon>Rhizophlyctidaceae</taxon>
        <taxon>Rhizophlyctis</taxon>
    </lineage>
</organism>
<feature type="domain" description="Inosine/uridine-preferring nucleoside hydrolase" evidence="2">
    <location>
        <begin position="8"/>
        <end position="367"/>
    </location>
</feature>
<dbReference type="InterPro" id="IPR052775">
    <property type="entry name" value="IUN_hydrolase"/>
</dbReference>
<evidence type="ECO:0000259" key="2">
    <source>
        <dbReference type="Pfam" id="PF01156"/>
    </source>
</evidence>
<evidence type="ECO:0000313" key="4">
    <source>
        <dbReference type="Proteomes" id="UP001212841"/>
    </source>
</evidence>
<proteinExistence type="inferred from homology"/>